<evidence type="ECO:0000313" key="5">
    <source>
        <dbReference type="Proteomes" id="UP001461498"/>
    </source>
</evidence>
<dbReference type="InterPro" id="IPR041637">
    <property type="entry name" value="Caprin-1_dimer"/>
</dbReference>
<organism evidence="4 5">
    <name type="scientific">Rhynocoris fuscipes</name>
    <dbReference type="NCBI Taxonomy" id="488301"/>
    <lineage>
        <taxon>Eukaryota</taxon>
        <taxon>Metazoa</taxon>
        <taxon>Ecdysozoa</taxon>
        <taxon>Arthropoda</taxon>
        <taxon>Hexapoda</taxon>
        <taxon>Insecta</taxon>
        <taxon>Pterygota</taxon>
        <taxon>Neoptera</taxon>
        <taxon>Paraneoptera</taxon>
        <taxon>Hemiptera</taxon>
        <taxon>Heteroptera</taxon>
        <taxon>Panheteroptera</taxon>
        <taxon>Cimicomorpha</taxon>
        <taxon>Reduviidae</taxon>
        <taxon>Harpactorinae</taxon>
        <taxon>Harpactorini</taxon>
        <taxon>Rhynocoris</taxon>
    </lineage>
</organism>
<keyword evidence="5" id="KW-1185">Reference proteome</keyword>
<comment type="similarity">
    <text evidence="1">Belongs to the caprin family.</text>
</comment>
<dbReference type="PANTHER" id="PTHR22922">
    <property type="entry name" value="GPI-ANCHORED PROTEIN P137"/>
    <property type="match status" value="1"/>
</dbReference>
<feature type="compositionally biased region" description="Gly residues" evidence="2">
    <location>
        <begin position="476"/>
        <end position="497"/>
    </location>
</feature>
<feature type="domain" description="Caprin-1 dimerization" evidence="3">
    <location>
        <begin position="99"/>
        <end position="213"/>
    </location>
</feature>
<accession>A0AAW1DMX4</accession>
<feature type="region of interest" description="Disordered" evidence="2">
    <location>
        <begin position="401"/>
        <end position="578"/>
    </location>
</feature>
<dbReference type="GO" id="GO:0003723">
    <property type="term" value="F:RNA binding"/>
    <property type="evidence" value="ECO:0007669"/>
    <property type="project" value="TreeGrafter"/>
</dbReference>
<evidence type="ECO:0000256" key="2">
    <source>
        <dbReference type="SAM" id="MobiDB-lite"/>
    </source>
</evidence>
<dbReference type="Proteomes" id="UP001461498">
    <property type="component" value="Unassembled WGS sequence"/>
</dbReference>
<feature type="compositionally biased region" description="Polar residues" evidence="2">
    <location>
        <begin position="524"/>
        <end position="534"/>
    </location>
</feature>
<evidence type="ECO:0000313" key="4">
    <source>
        <dbReference type="EMBL" id="KAK9509685.1"/>
    </source>
</evidence>
<gene>
    <name evidence="4" type="ORF">O3M35_006946</name>
</gene>
<dbReference type="Pfam" id="PF18293">
    <property type="entry name" value="Caprin-1_dimer"/>
    <property type="match status" value="1"/>
</dbReference>
<name>A0AAW1DMX4_9HEMI</name>
<evidence type="ECO:0000259" key="3">
    <source>
        <dbReference type="Pfam" id="PF18293"/>
    </source>
</evidence>
<evidence type="ECO:0000256" key="1">
    <source>
        <dbReference type="ARBA" id="ARBA00007950"/>
    </source>
</evidence>
<dbReference type="GO" id="GO:0005737">
    <property type="term" value="C:cytoplasm"/>
    <property type="evidence" value="ECO:0007669"/>
    <property type="project" value="TreeGrafter"/>
</dbReference>
<reference evidence="4 5" key="1">
    <citation type="submission" date="2022-12" db="EMBL/GenBank/DDBJ databases">
        <title>Chromosome-level genome assembly of true bugs.</title>
        <authorList>
            <person name="Ma L."/>
            <person name="Li H."/>
        </authorList>
    </citation>
    <scope>NUCLEOTIDE SEQUENCE [LARGE SCALE GENOMIC DNA]</scope>
    <source>
        <strain evidence="4">Lab_2022b</strain>
    </source>
</reference>
<feature type="compositionally biased region" description="Gly residues" evidence="2">
    <location>
        <begin position="554"/>
        <end position="563"/>
    </location>
</feature>
<feature type="compositionally biased region" description="Low complexity" evidence="2">
    <location>
        <begin position="349"/>
        <end position="363"/>
    </location>
</feature>
<dbReference type="AlphaFoldDB" id="A0AAW1DMX4"/>
<feature type="compositionally biased region" description="Acidic residues" evidence="2">
    <location>
        <begin position="413"/>
        <end position="424"/>
    </location>
</feature>
<comment type="caution">
    <text evidence="4">The sequence shown here is derived from an EMBL/GenBank/DDBJ whole genome shotgun (WGS) entry which is preliminary data.</text>
</comment>
<sequence>MPTASVARLEKQASLDANDPLRQAIVMIDHKIRNLEKRKGRLDGYRDLQKNGKDLNSDQLEAISKYDAVVAHLDFAKELSKLLTNLAIDAAKNIKKQARKEALERAQQELARTKDLLIIQDVLASMGQDAVRDDLLSGKAKVTLTPEELQAIDDLYVELTPKRDEPMVFADMFQGVAETMVTLIDGKNKEAFGTTYSALKAKILEVATSGYFDTAPTPAPAAPPVAVQPEQVEPEPPVSIPNETVQPAVERTEEVVPIVQHPPQENTTSQPPLSTPAFQSTTIPIEEPAQATIETTYFTPSHLRVFKSGTIDFMQDNELDIPESNEPPSIPTMTYTNQSFSPLEVSGQQVAPTSQPTTTAVTPSAPPPAATHHYQNQTDEEKGWSSNTMVVEAQSAVIVTSTTSKPNNAAPAETDDLTGWEEETQPQQTHEDDWASQAENWSDNIYKPTNDGFITAGSGRGRGGRGRGGGDRNKGGYSGRGGNRGGTRGGYNRGEGGFTNRESGGNYREGNYREGGNSYYKDQGNYQNGYQNRGDQPRGGRGSSNRGPSDRTGNRGGRGGRGNFRGSNNPGSGGGYRQ</sequence>
<dbReference type="InterPro" id="IPR028816">
    <property type="entry name" value="Caprin"/>
</dbReference>
<proteinExistence type="inferred from homology"/>
<feature type="region of interest" description="Disordered" evidence="2">
    <location>
        <begin position="348"/>
        <end position="385"/>
    </location>
</feature>
<dbReference type="EMBL" id="JAPXFL010000003">
    <property type="protein sequence ID" value="KAK9509685.1"/>
    <property type="molecule type" value="Genomic_DNA"/>
</dbReference>
<dbReference type="PANTHER" id="PTHR22922:SF19">
    <property type="entry name" value="CAPRIN HOMOLOG"/>
    <property type="match status" value="1"/>
</dbReference>
<protein>
    <recommendedName>
        <fullName evidence="3">Caprin-1 dimerization domain-containing protein</fullName>
    </recommendedName>
</protein>